<comment type="caution">
    <text evidence="1">The sequence shown here is derived from an EMBL/GenBank/DDBJ whole genome shotgun (WGS) entry which is preliminary data.</text>
</comment>
<keyword evidence="2" id="KW-1185">Reference proteome</keyword>
<organism evidence="1 2">
    <name type="scientific">Actinobacillus ureae ATCC 25976</name>
    <dbReference type="NCBI Taxonomy" id="887324"/>
    <lineage>
        <taxon>Bacteria</taxon>
        <taxon>Pseudomonadati</taxon>
        <taxon>Pseudomonadota</taxon>
        <taxon>Gammaproteobacteria</taxon>
        <taxon>Pasteurellales</taxon>
        <taxon>Pasteurellaceae</taxon>
        <taxon>Actinobacillus</taxon>
    </lineage>
</organism>
<evidence type="ECO:0000313" key="2">
    <source>
        <dbReference type="Proteomes" id="UP000005467"/>
    </source>
</evidence>
<reference evidence="1 2" key="1">
    <citation type="submission" date="2011-01" db="EMBL/GenBank/DDBJ databases">
        <authorList>
            <person name="Muzny D."/>
            <person name="Qin X."/>
            <person name="Deng J."/>
            <person name="Jiang H."/>
            <person name="Liu Y."/>
            <person name="Qu J."/>
            <person name="Song X.-Z."/>
            <person name="Zhang L."/>
            <person name="Thornton R."/>
            <person name="Coyle M."/>
            <person name="Francisco L."/>
            <person name="Jackson L."/>
            <person name="Javaid M."/>
            <person name="Korchina V."/>
            <person name="Kovar C."/>
            <person name="Mata R."/>
            <person name="Mathew T."/>
            <person name="Ngo R."/>
            <person name="Nguyen L."/>
            <person name="Nguyen N."/>
            <person name="Okwuonu G."/>
            <person name="Ongeri F."/>
            <person name="Pham C."/>
            <person name="Simmons D."/>
            <person name="Wilczek-Boney K."/>
            <person name="Hale W."/>
            <person name="Jakkamsetti A."/>
            <person name="Pham P."/>
            <person name="Ruth R."/>
            <person name="San Lucas F."/>
            <person name="Warren J."/>
            <person name="Zhang J."/>
            <person name="Zhao Z."/>
            <person name="Zhou C."/>
            <person name="Zhu D."/>
            <person name="Lee S."/>
            <person name="Bess C."/>
            <person name="Blankenburg K."/>
            <person name="Forbes L."/>
            <person name="Fu Q."/>
            <person name="Gubbala S."/>
            <person name="Hirani K."/>
            <person name="Jayaseelan J.C."/>
            <person name="Lara F."/>
            <person name="Munidasa M."/>
            <person name="Palculict T."/>
            <person name="Patil S."/>
            <person name="Pu L.-L."/>
            <person name="Saada N."/>
            <person name="Tang L."/>
            <person name="Weissenberger G."/>
            <person name="Zhu Y."/>
            <person name="Hemphill L."/>
            <person name="Shang Y."/>
            <person name="Youmans B."/>
            <person name="Ayvaz T."/>
            <person name="Ross M."/>
            <person name="Santibanez J."/>
            <person name="Aqrawi P."/>
            <person name="Gross S."/>
            <person name="Joshi V."/>
            <person name="Fowler G."/>
            <person name="Nazareth L."/>
            <person name="Reid J."/>
            <person name="Worley K."/>
            <person name="Petrosino J."/>
            <person name="Highlander S."/>
            <person name="Gibbs R."/>
        </authorList>
    </citation>
    <scope>NUCLEOTIDE SEQUENCE [LARGE SCALE GENOMIC DNA]</scope>
    <source>
        <strain evidence="1 2">ATCC 25976</strain>
    </source>
</reference>
<sequence>ILMGNIDDVINKSMLMSVSFNEFLKLIRDEKEQLIYSVFEDNVRDFQSKSELNKSIRDSLNKVLTKMTRII</sequence>
<dbReference type="AlphaFoldDB" id="E8KEK3"/>
<feature type="non-terminal residue" evidence="1">
    <location>
        <position position="1"/>
    </location>
</feature>
<accession>E8KEK3</accession>
<name>E8KEK3_9PAST</name>
<proteinExistence type="predicted"/>
<evidence type="ECO:0000313" key="1">
    <source>
        <dbReference type="EMBL" id="EFX92677.1"/>
    </source>
</evidence>
<dbReference type="Proteomes" id="UP000005467">
    <property type="component" value="Unassembled WGS sequence"/>
</dbReference>
<gene>
    <name evidence="1" type="ORF">HMPREF0027_0270</name>
</gene>
<dbReference type="EMBL" id="AEVG01000019">
    <property type="protein sequence ID" value="EFX92677.1"/>
    <property type="molecule type" value="Genomic_DNA"/>
</dbReference>
<dbReference type="RefSeq" id="WP_005621462.1">
    <property type="nucleotide sequence ID" value="NZ_GL831080.1"/>
</dbReference>
<protein>
    <submittedName>
        <fullName evidence="1">Uncharacterized protein</fullName>
    </submittedName>
</protein>
<dbReference type="HOGENOM" id="CLU_2727893_0_0_6"/>